<evidence type="ECO:0000313" key="4">
    <source>
        <dbReference type="Proteomes" id="UP000297910"/>
    </source>
</evidence>
<dbReference type="SUPFAM" id="SSF57756">
    <property type="entry name" value="Retrovirus zinc finger-like domains"/>
    <property type="match status" value="1"/>
</dbReference>
<sequence>MEEDYGFEKLKISKLTGMNYRSWSIQVKQLLKDQGLWNVVEKGTDIGKKALGLRDPEVIDVKAKVRDESLSYNAMVAKFMEFERRMGPRESIKENALSAKTQSKGFKGKCFNYEKGGHRKADCRKPKKDSNSSNTDSPSTRPLSTPSGGRGLLPRAEQAKTVEISWMANIS</sequence>
<gene>
    <name evidence="3" type="ORF">BPAE_1338g00010</name>
</gene>
<dbReference type="Proteomes" id="UP000297910">
    <property type="component" value="Unassembled WGS sequence"/>
</dbReference>
<evidence type="ECO:0000256" key="1">
    <source>
        <dbReference type="SAM" id="MobiDB-lite"/>
    </source>
</evidence>
<accession>A0A4Z1EBF4</accession>
<dbReference type="AlphaFoldDB" id="A0A4Z1EBF4"/>
<dbReference type="InterPro" id="IPR025314">
    <property type="entry name" value="DUF4219"/>
</dbReference>
<protein>
    <recommendedName>
        <fullName evidence="2">DUF4219 domain-containing protein</fullName>
    </recommendedName>
</protein>
<feature type="compositionally biased region" description="Low complexity" evidence="1">
    <location>
        <begin position="131"/>
        <end position="140"/>
    </location>
</feature>
<organism evidence="3 4">
    <name type="scientific">Botrytis paeoniae</name>
    <dbReference type="NCBI Taxonomy" id="278948"/>
    <lineage>
        <taxon>Eukaryota</taxon>
        <taxon>Fungi</taxon>
        <taxon>Dikarya</taxon>
        <taxon>Ascomycota</taxon>
        <taxon>Pezizomycotina</taxon>
        <taxon>Leotiomycetes</taxon>
        <taxon>Helotiales</taxon>
        <taxon>Sclerotiniaceae</taxon>
        <taxon>Botrytis</taxon>
    </lineage>
</organism>
<dbReference type="GO" id="GO:0003676">
    <property type="term" value="F:nucleic acid binding"/>
    <property type="evidence" value="ECO:0007669"/>
    <property type="project" value="InterPro"/>
</dbReference>
<proteinExistence type="predicted"/>
<dbReference type="InterPro" id="IPR036875">
    <property type="entry name" value="Znf_CCHC_sf"/>
</dbReference>
<evidence type="ECO:0000259" key="2">
    <source>
        <dbReference type="Pfam" id="PF13961"/>
    </source>
</evidence>
<feature type="compositionally biased region" description="Basic and acidic residues" evidence="1">
    <location>
        <begin position="116"/>
        <end position="130"/>
    </location>
</feature>
<comment type="caution">
    <text evidence="3">The sequence shown here is derived from an EMBL/GenBank/DDBJ whole genome shotgun (WGS) entry which is preliminary data.</text>
</comment>
<dbReference type="EMBL" id="PQXI01001335">
    <property type="protein sequence ID" value="TGO07898.1"/>
    <property type="molecule type" value="Genomic_DNA"/>
</dbReference>
<reference evidence="3 4" key="1">
    <citation type="submission" date="2017-12" db="EMBL/GenBank/DDBJ databases">
        <title>Comparative genomics of Botrytis spp.</title>
        <authorList>
            <person name="Valero-Jimenez C.A."/>
            <person name="Tapia P."/>
            <person name="Veloso J."/>
            <person name="Silva-Moreno E."/>
            <person name="Staats M."/>
            <person name="Valdes J.H."/>
            <person name="Van Kan J.A.L."/>
        </authorList>
    </citation>
    <scope>NUCLEOTIDE SEQUENCE [LARGE SCALE GENOMIC DNA]</scope>
    <source>
        <strain evidence="3 4">Bp0003</strain>
    </source>
</reference>
<feature type="region of interest" description="Disordered" evidence="1">
    <location>
        <begin position="116"/>
        <end position="158"/>
    </location>
</feature>
<dbReference type="GO" id="GO:0008270">
    <property type="term" value="F:zinc ion binding"/>
    <property type="evidence" value="ECO:0007669"/>
    <property type="project" value="InterPro"/>
</dbReference>
<evidence type="ECO:0000313" key="3">
    <source>
        <dbReference type="EMBL" id="TGO07898.1"/>
    </source>
</evidence>
<keyword evidence="4" id="KW-1185">Reference proteome</keyword>
<name>A0A4Z1EBF4_9HELO</name>
<dbReference type="Pfam" id="PF13961">
    <property type="entry name" value="DUF4219"/>
    <property type="match status" value="1"/>
</dbReference>
<feature type="domain" description="DUF4219" evidence="2">
    <location>
        <begin position="15"/>
        <end position="41"/>
    </location>
</feature>